<reference evidence="1" key="1">
    <citation type="submission" date="2024-05" db="EMBL/GenBank/DDBJ databases">
        <title>30 novel species of actinomycetes from the DSMZ collection.</title>
        <authorList>
            <person name="Nouioui I."/>
        </authorList>
    </citation>
    <scope>NUCLEOTIDE SEQUENCE</scope>
    <source>
        <strain evidence="1">DSM 40712</strain>
    </source>
</reference>
<keyword evidence="2" id="KW-1185">Reference proteome</keyword>
<dbReference type="EMBL" id="JAVRFH010000001">
    <property type="protein sequence ID" value="MDT0608830.1"/>
    <property type="molecule type" value="Genomic_DNA"/>
</dbReference>
<evidence type="ECO:0000313" key="2">
    <source>
        <dbReference type="Proteomes" id="UP001180724"/>
    </source>
</evidence>
<sequence length="68" mass="7584">MPAGIHLKTARTFRPDSPELYEKAKAAVGEVGSTMNDHINGFLRWLAHETDELPARPPAKDERKTESP</sequence>
<protein>
    <submittedName>
        <fullName evidence="1">Uncharacterized protein</fullName>
    </submittedName>
</protein>
<organism evidence="1 2">
    <name type="scientific">Streptomyces lancefieldiae</name>
    <dbReference type="NCBI Taxonomy" id="3075520"/>
    <lineage>
        <taxon>Bacteria</taxon>
        <taxon>Bacillati</taxon>
        <taxon>Actinomycetota</taxon>
        <taxon>Actinomycetes</taxon>
        <taxon>Kitasatosporales</taxon>
        <taxon>Streptomycetaceae</taxon>
        <taxon>Streptomyces</taxon>
    </lineage>
</organism>
<name>A0ABU3AF68_9ACTN</name>
<accession>A0ABU3AF68</accession>
<gene>
    <name evidence="1" type="ORF">RM812_01010</name>
</gene>
<dbReference type="Proteomes" id="UP001180724">
    <property type="component" value="Unassembled WGS sequence"/>
</dbReference>
<proteinExistence type="predicted"/>
<evidence type="ECO:0000313" key="1">
    <source>
        <dbReference type="EMBL" id="MDT0608830.1"/>
    </source>
</evidence>
<dbReference type="RefSeq" id="WP_311570419.1">
    <property type="nucleotide sequence ID" value="NZ_JAVRFH010000001.1"/>
</dbReference>
<comment type="caution">
    <text evidence="1">The sequence shown here is derived from an EMBL/GenBank/DDBJ whole genome shotgun (WGS) entry which is preliminary data.</text>
</comment>